<sequence>MCAVLLAVALTGCGDGKREPAVASGAPVETGAAGAQPSTTEPAPAPSDTGTPTVRDTPLAAAPDEEPDTQDEPDAAGLWGTRYTGTAEVAVDVYDFCSSDGSRRLADSRTYTVDSTLDLGRPRTGGGETEDNPFSLLFAAGDPADAGAVSFWSSAVGTASAQDLAGNPRDPQALLTYWDMDWSDGELDATLTDPHTSQAVALNLLNWSAPVVACRDDLGQLPGGFPHALASGTTLAGRLDDSGASLTGQGTSTDSLLEFRIEFTGTAQ</sequence>
<feature type="compositionally biased region" description="Acidic residues" evidence="1">
    <location>
        <begin position="63"/>
        <end position="74"/>
    </location>
</feature>
<keyword evidence="3" id="KW-1185">Reference proteome</keyword>
<evidence type="ECO:0000256" key="1">
    <source>
        <dbReference type="SAM" id="MobiDB-lite"/>
    </source>
</evidence>
<accession>A0A918U4N5</accession>
<reference evidence="2" key="1">
    <citation type="journal article" date="2014" name="Int. J. Syst. Evol. Microbiol.">
        <title>Complete genome sequence of Corynebacterium casei LMG S-19264T (=DSM 44701T), isolated from a smear-ripened cheese.</title>
        <authorList>
            <consortium name="US DOE Joint Genome Institute (JGI-PGF)"/>
            <person name="Walter F."/>
            <person name="Albersmeier A."/>
            <person name="Kalinowski J."/>
            <person name="Ruckert C."/>
        </authorList>
    </citation>
    <scope>NUCLEOTIDE SEQUENCE</scope>
    <source>
        <strain evidence="2">JCM 4956</strain>
    </source>
</reference>
<gene>
    <name evidence="2" type="ORF">GCM10010515_68510</name>
</gene>
<proteinExistence type="predicted"/>
<reference evidence="2" key="2">
    <citation type="submission" date="2020-09" db="EMBL/GenBank/DDBJ databases">
        <authorList>
            <person name="Sun Q."/>
            <person name="Ohkuma M."/>
        </authorList>
    </citation>
    <scope>NUCLEOTIDE SEQUENCE</scope>
    <source>
        <strain evidence="2">JCM 4956</strain>
    </source>
</reference>
<organism evidence="2 3">
    <name type="scientific">Streptomyces fructofermentans</name>
    <dbReference type="NCBI Taxonomy" id="152141"/>
    <lineage>
        <taxon>Bacteria</taxon>
        <taxon>Bacillati</taxon>
        <taxon>Actinomycetota</taxon>
        <taxon>Actinomycetes</taxon>
        <taxon>Kitasatosporales</taxon>
        <taxon>Streptomycetaceae</taxon>
        <taxon>Streptomyces</taxon>
    </lineage>
</organism>
<dbReference type="AlphaFoldDB" id="A0A918U4N5"/>
<feature type="region of interest" description="Disordered" evidence="1">
    <location>
        <begin position="16"/>
        <end position="77"/>
    </location>
</feature>
<evidence type="ECO:0000313" key="3">
    <source>
        <dbReference type="Proteomes" id="UP000645555"/>
    </source>
</evidence>
<dbReference type="Proteomes" id="UP000645555">
    <property type="component" value="Unassembled WGS sequence"/>
</dbReference>
<dbReference type="EMBL" id="BMWD01000035">
    <property type="protein sequence ID" value="GGX91737.1"/>
    <property type="molecule type" value="Genomic_DNA"/>
</dbReference>
<comment type="caution">
    <text evidence="2">The sequence shown here is derived from an EMBL/GenBank/DDBJ whole genome shotgun (WGS) entry which is preliminary data.</text>
</comment>
<name>A0A918U4N5_9ACTN</name>
<evidence type="ECO:0000313" key="2">
    <source>
        <dbReference type="EMBL" id="GGX91737.1"/>
    </source>
</evidence>
<protein>
    <submittedName>
        <fullName evidence="2">Uncharacterized protein</fullName>
    </submittedName>
</protein>